<dbReference type="SUPFAM" id="SSF118116">
    <property type="entry name" value="DNA mismatch repair protein MutL"/>
    <property type="match status" value="1"/>
</dbReference>
<dbReference type="FunFam" id="3.30.565.10:FF:000014">
    <property type="entry name" value="Mismatch repair endonuclease pms1, putative"/>
    <property type="match status" value="1"/>
</dbReference>
<dbReference type="Pfam" id="PF01119">
    <property type="entry name" value="DNA_mis_repair"/>
    <property type="match status" value="1"/>
</dbReference>
<keyword evidence="5" id="KW-0472">Membrane</keyword>
<dbReference type="GO" id="GO:0032389">
    <property type="term" value="C:MutLalpha complex"/>
    <property type="evidence" value="ECO:0007669"/>
    <property type="project" value="TreeGrafter"/>
</dbReference>
<dbReference type="CDD" id="cd03484">
    <property type="entry name" value="MutL_Trans_hPMS_2_like"/>
    <property type="match status" value="1"/>
</dbReference>
<dbReference type="InterPro" id="IPR037198">
    <property type="entry name" value="MutL_C_sf"/>
</dbReference>
<dbReference type="SMART" id="SM01340">
    <property type="entry name" value="DNA_mis_repair"/>
    <property type="match status" value="1"/>
</dbReference>
<proteinExistence type="inferred from homology"/>
<dbReference type="Pfam" id="PF00535">
    <property type="entry name" value="Glycos_transf_2"/>
    <property type="match status" value="1"/>
</dbReference>
<dbReference type="InterPro" id="IPR020568">
    <property type="entry name" value="Ribosomal_Su5_D2-typ_SF"/>
</dbReference>
<keyword evidence="5" id="KW-1133">Transmembrane helix</keyword>
<feature type="region of interest" description="Disordered" evidence="4">
    <location>
        <begin position="715"/>
        <end position="737"/>
    </location>
</feature>
<feature type="transmembrane region" description="Helical" evidence="5">
    <location>
        <begin position="6"/>
        <end position="25"/>
    </location>
</feature>
<evidence type="ECO:0000259" key="7">
    <source>
        <dbReference type="SMART" id="SM01340"/>
    </source>
</evidence>
<feature type="domain" description="DNA mismatch repair protein S5" evidence="7">
    <location>
        <begin position="523"/>
        <end position="646"/>
    </location>
</feature>
<gene>
    <name evidence="8" type="ORF">INT46_001147</name>
</gene>
<dbReference type="GO" id="GO:0000710">
    <property type="term" value="P:meiotic mismatch repair"/>
    <property type="evidence" value="ECO:0007669"/>
    <property type="project" value="UniProtKB-ARBA"/>
</dbReference>
<feature type="compositionally biased region" description="Low complexity" evidence="4">
    <location>
        <begin position="682"/>
        <end position="697"/>
    </location>
</feature>
<dbReference type="Gene3D" id="3.30.230.10">
    <property type="match status" value="1"/>
</dbReference>
<dbReference type="InterPro" id="IPR042121">
    <property type="entry name" value="MutL_C_regsub"/>
</dbReference>
<dbReference type="OrthoDB" id="10263226at2759"/>
<dbReference type="PROSITE" id="PS00058">
    <property type="entry name" value="DNA_MISMATCH_REPAIR_1"/>
    <property type="match status" value="1"/>
</dbReference>
<dbReference type="CDD" id="cd16926">
    <property type="entry name" value="HATPase_MutL-MLH-PMS-like"/>
    <property type="match status" value="1"/>
</dbReference>
<keyword evidence="9" id="KW-1185">Reference proteome</keyword>
<dbReference type="InterPro" id="IPR038973">
    <property type="entry name" value="MutL/Mlh/Pms-like"/>
</dbReference>
<dbReference type="PANTHER" id="PTHR10073:SF52">
    <property type="entry name" value="MISMATCH REPAIR ENDONUCLEASE PMS2"/>
    <property type="match status" value="1"/>
</dbReference>
<dbReference type="InterPro" id="IPR042120">
    <property type="entry name" value="MutL_C_dimsub"/>
</dbReference>
<evidence type="ECO:0000256" key="4">
    <source>
        <dbReference type="SAM" id="MobiDB-lite"/>
    </source>
</evidence>
<dbReference type="Proteomes" id="UP000650833">
    <property type="component" value="Unassembled WGS sequence"/>
</dbReference>
<dbReference type="CDD" id="cd04188">
    <property type="entry name" value="DPG_synthase"/>
    <property type="match status" value="1"/>
</dbReference>
<keyword evidence="5" id="KW-0812">Transmembrane</keyword>
<protein>
    <recommendedName>
        <fullName evidence="3">DNA mismatch repair protein PMS1</fullName>
    </recommendedName>
</protein>
<dbReference type="FunFam" id="3.30.1370.100:FF:000001">
    <property type="entry name" value="Mismatch repair endonuclease pms1, putative"/>
    <property type="match status" value="1"/>
</dbReference>
<feature type="domain" description="MutL C-terminal dimerisation" evidence="6">
    <location>
        <begin position="937"/>
        <end position="1082"/>
    </location>
</feature>
<evidence type="ECO:0000313" key="8">
    <source>
        <dbReference type="EMBL" id="KAG2192607.1"/>
    </source>
</evidence>
<dbReference type="EMBL" id="JAEPRC010000709">
    <property type="protein sequence ID" value="KAG2192607.1"/>
    <property type="molecule type" value="Genomic_DNA"/>
</dbReference>
<dbReference type="Gene3D" id="3.90.550.10">
    <property type="entry name" value="Spore Coat Polysaccharide Biosynthesis Protein SpsA, Chain A"/>
    <property type="match status" value="1"/>
</dbReference>
<comment type="caution">
    <text evidence="8">The sequence shown here is derived from an EMBL/GenBank/DDBJ whole genome shotgun (WGS) entry which is preliminary data.</text>
</comment>
<dbReference type="GO" id="GO:0016887">
    <property type="term" value="F:ATP hydrolysis activity"/>
    <property type="evidence" value="ECO:0007669"/>
    <property type="project" value="InterPro"/>
</dbReference>
<evidence type="ECO:0000256" key="5">
    <source>
        <dbReference type="SAM" id="Phobius"/>
    </source>
</evidence>
<dbReference type="GO" id="GO:0030983">
    <property type="term" value="F:mismatched DNA binding"/>
    <property type="evidence" value="ECO:0007669"/>
    <property type="project" value="InterPro"/>
</dbReference>
<dbReference type="InterPro" id="IPR035518">
    <property type="entry name" value="DPG_synthase"/>
</dbReference>
<dbReference type="InterPro" id="IPR002099">
    <property type="entry name" value="MutL/Mlh/PMS"/>
</dbReference>
<feature type="compositionally biased region" description="Acidic residues" evidence="4">
    <location>
        <begin position="822"/>
        <end position="836"/>
    </location>
</feature>
<dbReference type="InterPro" id="IPR029044">
    <property type="entry name" value="Nucleotide-diphossugar_trans"/>
</dbReference>
<dbReference type="Gene3D" id="3.30.1370.100">
    <property type="entry name" value="MutL, C-terminal domain, regulatory subdomain"/>
    <property type="match status" value="1"/>
</dbReference>
<evidence type="ECO:0000256" key="3">
    <source>
        <dbReference type="ARBA" id="ARBA00070941"/>
    </source>
</evidence>
<dbReference type="SMART" id="SM00853">
    <property type="entry name" value="MutL_C"/>
    <property type="match status" value="1"/>
</dbReference>
<dbReference type="Gene3D" id="3.30.1540.20">
    <property type="entry name" value="MutL, C-terminal domain, dimerisation subdomain"/>
    <property type="match status" value="1"/>
</dbReference>
<evidence type="ECO:0000256" key="2">
    <source>
        <dbReference type="ARBA" id="ARBA00022763"/>
    </source>
</evidence>
<dbReference type="InterPro" id="IPR014790">
    <property type="entry name" value="MutL_C"/>
</dbReference>
<dbReference type="GO" id="GO:0005524">
    <property type="term" value="F:ATP binding"/>
    <property type="evidence" value="ECO:0007669"/>
    <property type="project" value="InterPro"/>
</dbReference>
<dbReference type="SUPFAM" id="SSF54211">
    <property type="entry name" value="Ribosomal protein S5 domain 2-like"/>
    <property type="match status" value="1"/>
</dbReference>
<dbReference type="FunFam" id="3.30.1540.20:FF:000019">
    <property type="entry name" value="PMS1 homolog 2, mismatch repair system component"/>
    <property type="match status" value="1"/>
</dbReference>
<evidence type="ECO:0000256" key="1">
    <source>
        <dbReference type="ARBA" id="ARBA00006082"/>
    </source>
</evidence>
<feature type="transmembrane region" description="Helical" evidence="5">
    <location>
        <begin position="292"/>
        <end position="313"/>
    </location>
</feature>
<dbReference type="AlphaFoldDB" id="A0A8H7USL9"/>
<dbReference type="InterPro" id="IPR001173">
    <property type="entry name" value="Glyco_trans_2-like"/>
</dbReference>
<sequence length="1141" mass="127614">MSLIQFLSIIATTAIASLIGFLLFCSPKPRDRTENEKYYRDAKSKEKKILPSIFDKPSLKLSCIVPAFDETERLPTMLKETVDYLQEQKKKDSSYTYEIIIVDDGSRDHTIQVAMDFAKKEPSVDIRILALDKNRGKGGAVTQGMLSARGELCLMVDADGATQFSDLGKLIEDIQRIEKNGEGVVVGSRSHLVTTEAVVKRSFIRNFLMRGFHTLVYILGIRGIEDTQCGFKLFTRKSAQVIFPNMHVERWIFDIECLMIAQLQKMPISEVQVTWHEIDGSKVNLMMDSMKMAIDLLLIRLNYILGFCVINAIDKHSVHKICSGQVVLDLATAVKELVENSIDAGATQVDVNFIDNGTGGIEVIDNGCGIDPLNYESLALKHYTSKISNFEDLEKVLTFGFRGEALSSLCALSHLTVITATKTQAPMGVKLEYDENGILTSKTPTSRTVGTTLQLTDIFHSLPVRRQEFKRNIKREYGKALMILQAYSIISTNVKITVSNQAGKKPSIKVISTTKNKEISANLTNIFGSKIVSQIVPFNVNLESIVGEGSVEGYISKPEWGLGRSSSDRQYFYINGRPCVLPKIAKILNEVYRIFISNQYPVVIANLKLPTDAYDVNVSPDKRTIFLHQENKIADVLLEQLKEQMEPSRSTFNVNSLMSSKTAEESMPQQVNTSVGRPSPPVNASLAPSASLSSSKSITQPSPTRNIVSLKSFAMPSTKSAQSSGKRPNSGASSSTLLNYINKKPRVEVEIDSDDIIVESSDQDTSMLVENKGKDLGLSINKSDVMEEEIDELDETTQESISDTESPQQVKKHVKLKKTETETEEDESYQLDETTEESIQEFDSREYVETISDVKSFSGLWKTVGRTMTIKSVDMNSLRRAGPAINFMNVSPSETTAAIASTQVFTNASVKNTDDNEKATKALSRVISKPDFARMEVLGQFNLGFMITALDDQDLYIIDQHASDEKYNFETLQQKTQIKGQRLISSPILDLTAAEEHIVMDNVDIFKANGFDVEILPDNEPTKRIRVISQPFSKNTMFDKRDFSELIFLINEHPGEMVRCSRNRAMFASRACHKAARIGDSLNKRQMTKIVRHMGEIDQPWNCPHGRPTMRHLFNLSQFKDNYTTNASKRTLSLSGTLFRK</sequence>
<dbReference type="Pfam" id="PF08676">
    <property type="entry name" value="MutL_C"/>
    <property type="match status" value="1"/>
</dbReference>
<organism evidence="8 9">
    <name type="scientific">Mucor plumbeus</name>
    <dbReference type="NCBI Taxonomy" id="97098"/>
    <lineage>
        <taxon>Eukaryota</taxon>
        <taxon>Fungi</taxon>
        <taxon>Fungi incertae sedis</taxon>
        <taxon>Mucoromycota</taxon>
        <taxon>Mucoromycotina</taxon>
        <taxon>Mucoromycetes</taxon>
        <taxon>Mucorales</taxon>
        <taxon>Mucorineae</taxon>
        <taxon>Mucoraceae</taxon>
        <taxon>Mucor</taxon>
    </lineage>
</organism>
<dbReference type="InterPro" id="IPR014721">
    <property type="entry name" value="Ribsml_uS5_D2-typ_fold_subgr"/>
</dbReference>
<accession>A0A8H7USL9</accession>
<dbReference type="InterPro" id="IPR014762">
    <property type="entry name" value="DNA_mismatch_repair_CS"/>
</dbReference>
<dbReference type="NCBIfam" id="TIGR00585">
    <property type="entry name" value="mutl"/>
    <property type="match status" value="1"/>
</dbReference>
<dbReference type="InterPro" id="IPR013507">
    <property type="entry name" value="DNA_mismatch_S5_2-like"/>
</dbReference>
<reference evidence="8" key="1">
    <citation type="submission" date="2020-12" db="EMBL/GenBank/DDBJ databases">
        <title>Metabolic potential, ecology and presence of endohyphal bacteria is reflected in genomic diversity of Mucoromycotina.</title>
        <authorList>
            <person name="Muszewska A."/>
            <person name="Okrasinska A."/>
            <person name="Steczkiewicz K."/>
            <person name="Drgas O."/>
            <person name="Orlowska M."/>
            <person name="Perlinska-Lenart U."/>
            <person name="Aleksandrzak-Piekarczyk T."/>
            <person name="Szatraj K."/>
            <person name="Zielenkiewicz U."/>
            <person name="Pilsyk S."/>
            <person name="Malc E."/>
            <person name="Mieczkowski P."/>
            <person name="Kruszewska J.S."/>
            <person name="Biernat P."/>
            <person name="Pawlowska J."/>
        </authorList>
    </citation>
    <scope>NUCLEOTIDE SEQUENCE</scope>
    <source>
        <strain evidence="8">CBS 226.32</strain>
    </source>
</reference>
<evidence type="ECO:0000313" key="9">
    <source>
        <dbReference type="Proteomes" id="UP000650833"/>
    </source>
</evidence>
<feature type="compositionally biased region" description="Polar residues" evidence="4">
    <location>
        <begin position="798"/>
        <end position="809"/>
    </location>
</feature>
<dbReference type="Pfam" id="PF13589">
    <property type="entry name" value="HATPase_c_3"/>
    <property type="match status" value="1"/>
</dbReference>
<feature type="region of interest" description="Disordered" evidence="4">
    <location>
        <begin position="792"/>
        <end position="836"/>
    </location>
</feature>
<dbReference type="PANTHER" id="PTHR10073">
    <property type="entry name" value="DNA MISMATCH REPAIR PROTEIN MLH, PMS, MUTL"/>
    <property type="match status" value="1"/>
</dbReference>
<dbReference type="SUPFAM" id="SSF55874">
    <property type="entry name" value="ATPase domain of HSP90 chaperone/DNA topoisomerase II/histidine kinase"/>
    <property type="match status" value="1"/>
</dbReference>
<dbReference type="GO" id="GO:0140664">
    <property type="term" value="F:ATP-dependent DNA damage sensor activity"/>
    <property type="evidence" value="ECO:0007669"/>
    <property type="project" value="InterPro"/>
</dbReference>
<feature type="region of interest" description="Disordered" evidence="4">
    <location>
        <begin position="658"/>
        <end position="703"/>
    </location>
</feature>
<dbReference type="Gene3D" id="3.30.565.10">
    <property type="entry name" value="Histidine kinase-like ATPase, C-terminal domain"/>
    <property type="match status" value="1"/>
</dbReference>
<evidence type="ECO:0000259" key="6">
    <source>
        <dbReference type="SMART" id="SM00853"/>
    </source>
</evidence>
<dbReference type="InterPro" id="IPR036890">
    <property type="entry name" value="HATPase_C_sf"/>
</dbReference>
<keyword evidence="2" id="KW-0227">DNA damage</keyword>
<name>A0A8H7USL9_9FUNG</name>
<feature type="compositionally biased region" description="Polar residues" evidence="4">
    <location>
        <begin position="658"/>
        <end position="676"/>
    </location>
</feature>
<dbReference type="SUPFAM" id="SSF53448">
    <property type="entry name" value="Nucleotide-diphospho-sugar transferases"/>
    <property type="match status" value="1"/>
</dbReference>
<comment type="similarity">
    <text evidence="1">Belongs to the DNA mismatch repair MutL/HexB family.</text>
</comment>